<evidence type="ECO:0000256" key="1">
    <source>
        <dbReference type="ARBA" id="ARBA00004370"/>
    </source>
</evidence>
<dbReference type="Gene3D" id="1.20.58.1610">
    <property type="entry name" value="NADH:ubiquinone/plastoquinone oxidoreductase, chain 3"/>
    <property type="match status" value="1"/>
</dbReference>
<proteinExistence type="inferred from homology"/>
<comment type="function">
    <text evidence="9">Core subunit of the mitochondrial membrane respiratory chain NADH dehydrogenase (Complex I) which catalyzes electron transfer from NADH through the respiratory chain, using ubiquinone as an electron acceptor. Essential for the catalytic activity of complex I.</text>
</comment>
<evidence type="ECO:0000256" key="2">
    <source>
        <dbReference type="ARBA" id="ARBA00008472"/>
    </source>
</evidence>
<protein>
    <recommendedName>
        <fullName evidence="3 9">NADH-ubiquinone oxidoreductase chain 3</fullName>
        <ecNumber evidence="9">7.1.1.2</ecNumber>
    </recommendedName>
</protein>
<comment type="similarity">
    <text evidence="2 9">Belongs to the complex I subunit 3 family.</text>
</comment>
<keyword evidence="9" id="KW-0520">NAD</keyword>
<feature type="transmembrane region" description="Helical" evidence="9">
    <location>
        <begin position="6"/>
        <end position="24"/>
    </location>
</feature>
<gene>
    <name evidence="10" type="primary">nad3</name>
</gene>
<evidence type="ECO:0000256" key="7">
    <source>
        <dbReference type="ARBA" id="ARBA00023136"/>
    </source>
</evidence>
<dbReference type="AlphaFoldDB" id="Q1HBE2"/>
<keyword evidence="9" id="KW-0679">Respiratory chain</keyword>
<dbReference type="GO" id="GO:0008137">
    <property type="term" value="F:NADH dehydrogenase (ubiquinone) activity"/>
    <property type="evidence" value="ECO:0007669"/>
    <property type="project" value="UniProtKB-UniRule"/>
</dbReference>
<evidence type="ECO:0000256" key="4">
    <source>
        <dbReference type="ARBA" id="ARBA00022448"/>
    </source>
</evidence>
<feature type="transmembrane region" description="Helical" evidence="9">
    <location>
        <begin position="52"/>
        <end position="72"/>
    </location>
</feature>
<evidence type="ECO:0000256" key="6">
    <source>
        <dbReference type="ARBA" id="ARBA00022989"/>
    </source>
</evidence>
<dbReference type="EMBL" id="DQ520857">
    <property type="protein sequence ID" value="ABF48139.1"/>
    <property type="molecule type" value="Genomic_DNA"/>
</dbReference>
<evidence type="ECO:0000256" key="5">
    <source>
        <dbReference type="ARBA" id="ARBA00022692"/>
    </source>
</evidence>
<evidence type="ECO:0000256" key="3">
    <source>
        <dbReference type="ARBA" id="ARBA00021007"/>
    </source>
</evidence>
<evidence type="ECO:0000256" key="9">
    <source>
        <dbReference type="RuleBase" id="RU003640"/>
    </source>
</evidence>
<dbReference type="InterPro" id="IPR038430">
    <property type="entry name" value="NDAH_ubi_oxred_su3_sf"/>
</dbReference>
<dbReference type="GO" id="GO:0031966">
    <property type="term" value="C:mitochondrial membrane"/>
    <property type="evidence" value="ECO:0007669"/>
    <property type="project" value="UniProtKB-SubCell"/>
</dbReference>
<evidence type="ECO:0000313" key="10">
    <source>
        <dbReference type="EMBL" id="ABF48151.1"/>
    </source>
</evidence>
<reference evidence="10" key="2">
    <citation type="submission" date="2006-04" db="EMBL/GenBank/DDBJ databases">
        <authorList>
            <person name="Tang S."/>
            <person name="Hyman B."/>
        </authorList>
    </citation>
    <scope>NUCLEOTIDE SEQUENCE</scope>
</reference>
<name>Q1HBE2_THACS</name>
<accession>Q1HBE2</accession>
<keyword evidence="6 9" id="KW-1133">Transmembrane helix</keyword>
<dbReference type="InterPro" id="IPR000440">
    <property type="entry name" value="NADH_UbQ/plastoQ_OxRdtase_su3"/>
</dbReference>
<evidence type="ECO:0000256" key="8">
    <source>
        <dbReference type="ARBA" id="ARBA00049551"/>
    </source>
</evidence>
<dbReference type="EC" id="7.1.1.2" evidence="9"/>
<dbReference type="Pfam" id="PF00507">
    <property type="entry name" value="Oxidored_q4"/>
    <property type="match status" value="1"/>
</dbReference>
<keyword evidence="9" id="KW-0830">Ubiquinone</keyword>
<comment type="catalytic activity">
    <reaction evidence="8 9">
        <text>a ubiquinone + NADH + 5 H(+)(in) = a ubiquinol + NAD(+) + 4 H(+)(out)</text>
        <dbReference type="Rhea" id="RHEA:29091"/>
        <dbReference type="Rhea" id="RHEA-COMP:9565"/>
        <dbReference type="Rhea" id="RHEA-COMP:9566"/>
        <dbReference type="ChEBI" id="CHEBI:15378"/>
        <dbReference type="ChEBI" id="CHEBI:16389"/>
        <dbReference type="ChEBI" id="CHEBI:17976"/>
        <dbReference type="ChEBI" id="CHEBI:57540"/>
        <dbReference type="ChEBI" id="CHEBI:57945"/>
        <dbReference type="EC" id="7.1.1.2"/>
    </reaction>
</comment>
<comment type="subcellular location">
    <subcellularLocation>
        <location evidence="1">Membrane</location>
    </subcellularLocation>
    <subcellularLocation>
        <location evidence="9">Mitochondrion membrane</location>
        <topology evidence="9">Multi-pass membrane protein</topology>
    </subcellularLocation>
</comment>
<feature type="transmembrane region" description="Helical" evidence="9">
    <location>
        <begin position="78"/>
        <end position="97"/>
    </location>
</feature>
<keyword evidence="9 10" id="KW-0496">Mitochondrion</keyword>
<reference evidence="10" key="1">
    <citation type="journal article" date="2005" name="J. Nematol.">
        <title>Rolling circle amplification of complete nematode mitochondrial genomes.</title>
        <authorList>
            <person name="Tang S."/>
            <person name="Hyman B."/>
        </authorList>
    </citation>
    <scope>NUCLEOTIDE SEQUENCE</scope>
</reference>
<keyword evidence="5 9" id="KW-0812">Transmembrane</keyword>
<organism evidence="10">
    <name type="scientific">Thaumamermis cosgrovei</name>
    <name type="common">Pillbug parasitic nematode</name>
    <dbReference type="NCBI Taxonomy" id="382538"/>
    <lineage>
        <taxon>Eukaryota</taxon>
        <taxon>Metazoa</taxon>
        <taxon>Ecdysozoa</taxon>
        <taxon>Nematoda</taxon>
        <taxon>Enoplea</taxon>
        <taxon>Dorylaimia</taxon>
        <taxon>Mermithida</taxon>
        <taxon>Mermithoidea</taxon>
        <taxon>Mermithidae</taxon>
        <taxon>Thaumamermis</taxon>
    </lineage>
</organism>
<sequence>MVKILSFLLILVLLIMLNFMLSLFKSNVNSLKIFECGFEIFYWSKPKTSIHFFKVGLIFILFDLEFLFLLLLFKETKIYTLMVLSFIYFTIWLELVMKSYLWSN</sequence>
<dbReference type="EMBL" id="DQ520858">
    <property type="protein sequence ID" value="ABF48151.1"/>
    <property type="molecule type" value="Genomic_DNA"/>
</dbReference>
<keyword evidence="9" id="KW-0249">Electron transport</keyword>
<keyword evidence="9" id="KW-1278">Translocase</keyword>
<keyword evidence="4 9" id="KW-0813">Transport</keyword>
<keyword evidence="7 9" id="KW-0472">Membrane</keyword>
<geneLocation type="mitochondrion" evidence="10"/>